<keyword evidence="2" id="KW-1133">Transmembrane helix</keyword>
<feature type="transmembrane region" description="Helical" evidence="2">
    <location>
        <begin position="105"/>
        <end position="127"/>
    </location>
</feature>
<gene>
    <name evidence="3" type="ORF">STSP_41100</name>
</gene>
<evidence type="ECO:0000313" key="3">
    <source>
        <dbReference type="EMBL" id="OAH12433.1"/>
    </source>
</evidence>
<keyword evidence="4" id="KW-1185">Reference proteome</keyword>
<keyword evidence="2" id="KW-0812">Transmembrane</keyword>
<feature type="region of interest" description="Disordered" evidence="1">
    <location>
        <begin position="28"/>
        <end position="47"/>
    </location>
</feature>
<name>A0A177HNH2_9ACTN</name>
<feature type="region of interest" description="Disordered" evidence="1">
    <location>
        <begin position="176"/>
        <end position="224"/>
    </location>
</feature>
<feature type="compositionally biased region" description="Polar residues" evidence="1">
    <location>
        <begin position="211"/>
        <end position="224"/>
    </location>
</feature>
<sequence>MVPCLTNSVIGQASSKIKAPLQRIQRVPEPPQMTTAPPVPPDPRLTLGPLRPRELRAMLAERLRLLALLRHAGSGALLGLAGLTLGSALAMPALALLTAEVVDRAAQGAEVVALLPYLAALGLALLVQQARPLVDALPNGLDSQLGTVFEGADLSHGQWQKLALARGLLCAHPRSCSYSTSPPPPSTPRPSTSCSSSSSPTPAKPPASAVRSPSWSHTASRPST</sequence>
<reference evidence="3 4" key="1">
    <citation type="submission" date="2015-12" db="EMBL/GenBank/DDBJ databases">
        <title>Genome sequence of Streptomyces sp. G25.</title>
        <authorList>
            <person name="Poehlein A."/>
            <person name="Roettig A."/>
            <person name="Hiessl S."/>
            <person name="Hauschild P."/>
            <person name="Schauer J."/>
            <person name="Madkour M.H."/>
            <person name="Al-Ansari A.M."/>
            <person name="Almakishah N.H."/>
            <person name="Steinbuechel A."/>
            <person name="Daniel R."/>
        </authorList>
    </citation>
    <scope>NUCLEOTIDE SEQUENCE [LARGE SCALE GENOMIC DNA]</scope>
    <source>
        <strain evidence="4">G25(2015)</strain>
    </source>
</reference>
<evidence type="ECO:0000313" key="4">
    <source>
        <dbReference type="Proteomes" id="UP000077381"/>
    </source>
</evidence>
<organism evidence="3 4">
    <name type="scientific">Streptomyces jeddahensis</name>
    <dbReference type="NCBI Taxonomy" id="1716141"/>
    <lineage>
        <taxon>Bacteria</taxon>
        <taxon>Bacillati</taxon>
        <taxon>Actinomycetota</taxon>
        <taxon>Actinomycetes</taxon>
        <taxon>Kitasatosporales</taxon>
        <taxon>Streptomycetaceae</taxon>
        <taxon>Streptomyces</taxon>
    </lineage>
</organism>
<protein>
    <submittedName>
        <fullName evidence="3">Uncharacterized protein</fullName>
    </submittedName>
</protein>
<feature type="transmembrane region" description="Helical" evidence="2">
    <location>
        <begin position="72"/>
        <end position="99"/>
    </location>
</feature>
<comment type="caution">
    <text evidence="3">The sequence shown here is derived from an EMBL/GenBank/DDBJ whole genome shotgun (WGS) entry which is preliminary data.</text>
</comment>
<dbReference type="STRING" id="1716141.STSP_41100"/>
<dbReference type="PATRIC" id="fig|1716141.3.peg.4324"/>
<proteinExistence type="predicted"/>
<dbReference type="EMBL" id="LOHS01000089">
    <property type="protein sequence ID" value="OAH12433.1"/>
    <property type="molecule type" value="Genomic_DNA"/>
</dbReference>
<accession>A0A177HNH2</accession>
<dbReference type="AlphaFoldDB" id="A0A177HNH2"/>
<keyword evidence="2" id="KW-0472">Membrane</keyword>
<evidence type="ECO:0000256" key="2">
    <source>
        <dbReference type="SAM" id="Phobius"/>
    </source>
</evidence>
<feature type="compositionally biased region" description="Low complexity" evidence="1">
    <location>
        <begin position="189"/>
        <end position="201"/>
    </location>
</feature>
<evidence type="ECO:0000256" key="1">
    <source>
        <dbReference type="SAM" id="MobiDB-lite"/>
    </source>
</evidence>
<dbReference type="Proteomes" id="UP000077381">
    <property type="component" value="Unassembled WGS sequence"/>
</dbReference>